<dbReference type="Proteomes" id="UP000050525">
    <property type="component" value="Unassembled WGS sequence"/>
</dbReference>
<reference evidence="1 2" key="1">
    <citation type="journal article" date="2012" name="Genome Biol.">
        <title>Sequencing three crocodilian genomes to illuminate the evolution of archosaurs and amniotes.</title>
        <authorList>
            <person name="St John J.A."/>
            <person name="Braun E.L."/>
            <person name="Isberg S.R."/>
            <person name="Miles L.G."/>
            <person name="Chong A.Y."/>
            <person name="Gongora J."/>
            <person name="Dalzell P."/>
            <person name="Moran C."/>
            <person name="Bed'hom B."/>
            <person name="Abzhanov A."/>
            <person name="Burgess S.C."/>
            <person name="Cooksey A.M."/>
            <person name="Castoe T.A."/>
            <person name="Crawford N.G."/>
            <person name="Densmore L.D."/>
            <person name="Drew J.C."/>
            <person name="Edwards S.V."/>
            <person name="Faircloth B.C."/>
            <person name="Fujita M.K."/>
            <person name="Greenwold M.J."/>
            <person name="Hoffmann F.G."/>
            <person name="Howard J.M."/>
            <person name="Iguchi T."/>
            <person name="Janes D.E."/>
            <person name="Khan S.Y."/>
            <person name="Kohno S."/>
            <person name="de Koning A.J."/>
            <person name="Lance S.L."/>
            <person name="McCarthy F.M."/>
            <person name="McCormack J.E."/>
            <person name="Merchant M.E."/>
            <person name="Peterson D.G."/>
            <person name="Pollock D.D."/>
            <person name="Pourmand N."/>
            <person name="Raney B.J."/>
            <person name="Roessler K.A."/>
            <person name="Sanford J.R."/>
            <person name="Sawyer R.H."/>
            <person name="Schmidt C.J."/>
            <person name="Triplett E.W."/>
            <person name="Tuberville T.D."/>
            <person name="Venegas-Anaya M."/>
            <person name="Howard J.T."/>
            <person name="Jarvis E.D."/>
            <person name="Guillette L.J.Jr."/>
            <person name="Glenn T.C."/>
            <person name="Green R.E."/>
            <person name="Ray D.A."/>
        </authorList>
    </citation>
    <scope>NUCLEOTIDE SEQUENCE [LARGE SCALE GENOMIC DNA]</scope>
    <source>
        <strain evidence="1">KSC_2009_1</strain>
    </source>
</reference>
<name>A0A151NQA8_ALLMI</name>
<comment type="caution">
    <text evidence="1">The sequence shown here is derived from an EMBL/GenBank/DDBJ whole genome shotgun (WGS) entry which is preliminary data.</text>
</comment>
<accession>A0A151NQA8</accession>
<dbReference type="EMBL" id="AKHW03002395">
    <property type="protein sequence ID" value="KYO38964.1"/>
    <property type="molecule type" value="Genomic_DNA"/>
</dbReference>
<evidence type="ECO:0000313" key="2">
    <source>
        <dbReference type="Proteomes" id="UP000050525"/>
    </source>
</evidence>
<keyword evidence="2" id="KW-1185">Reference proteome</keyword>
<gene>
    <name evidence="1" type="ORF">Y1Q_0022568</name>
</gene>
<protein>
    <submittedName>
        <fullName evidence="1">Uncharacterized protein</fullName>
    </submittedName>
</protein>
<dbReference type="AlphaFoldDB" id="A0A151NQA8"/>
<proteinExistence type="predicted"/>
<sequence>MANRLRLRKWSWHLEQNWQGEARKARVNGLATVTVMRTDAATRVLASRRVQARLGGKQTKKTERQIARGLGKVTLVEGLVFIHHYILHQCDASCSHINVPSIQTREKRMNFYIRDALCCSQNR</sequence>
<organism evidence="1 2">
    <name type="scientific">Alligator mississippiensis</name>
    <name type="common">American alligator</name>
    <dbReference type="NCBI Taxonomy" id="8496"/>
    <lineage>
        <taxon>Eukaryota</taxon>
        <taxon>Metazoa</taxon>
        <taxon>Chordata</taxon>
        <taxon>Craniata</taxon>
        <taxon>Vertebrata</taxon>
        <taxon>Euteleostomi</taxon>
        <taxon>Archelosauria</taxon>
        <taxon>Archosauria</taxon>
        <taxon>Crocodylia</taxon>
        <taxon>Alligatoridae</taxon>
        <taxon>Alligatorinae</taxon>
        <taxon>Alligator</taxon>
    </lineage>
</organism>
<evidence type="ECO:0000313" key="1">
    <source>
        <dbReference type="EMBL" id="KYO38964.1"/>
    </source>
</evidence>